<dbReference type="Proteomes" id="UP000298327">
    <property type="component" value="Unassembled WGS sequence"/>
</dbReference>
<evidence type="ECO:0000259" key="2">
    <source>
        <dbReference type="Pfam" id="PF00248"/>
    </source>
</evidence>
<dbReference type="STRING" id="205917.A0A4Y9XSN9"/>
<evidence type="ECO:0000313" key="3">
    <source>
        <dbReference type="EMBL" id="TFY52778.1"/>
    </source>
</evidence>
<dbReference type="OrthoDB" id="2310150at2759"/>
<keyword evidence="4" id="KW-1185">Reference proteome</keyword>
<feature type="domain" description="NADP-dependent oxidoreductase" evidence="2">
    <location>
        <begin position="2"/>
        <end position="198"/>
    </location>
</feature>
<organism evidence="3 4">
    <name type="scientific">Dentipellis fragilis</name>
    <dbReference type="NCBI Taxonomy" id="205917"/>
    <lineage>
        <taxon>Eukaryota</taxon>
        <taxon>Fungi</taxon>
        <taxon>Dikarya</taxon>
        <taxon>Basidiomycota</taxon>
        <taxon>Agaricomycotina</taxon>
        <taxon>Agaricomycetes</taxon>
        <taxon>Russulales</taxon>
        <taxon>Hericiaceae</taxon>
        <taxon>Dentipellis</taxon>
    </lineage>
</organism>
<dbReference type="InterPro" id="IPR023210">
    <property type="entry name" value="NADP_OxRdtase_dom"/>
</dbReference>
<dbReference type="SUPFAM" id="SSF51430">
    <property type="entry name" value="NAD(P)-linked oxidoreductase"/>
    <property type="match status" value="1"/>
</dbReference>
<proteinExistence type="predicted"/>
<dbReference type="Pfam" id="PF00248">
    <property type="entry name" value="Aldo_ket_red"/>
    <property type="match status" value="1"/>
</dbReference>
<dbReference type="AlphaFoldDB" id="A0A4Y9XSN9"/>
<dbReference type="EMBL" id="SEOQ01001251">
    <property type="protein sequence ID" value="TFY52778.1"/>
    <property type="molecule type" value="Genomic_DNA"/>
</dbReference>
<dbReference type="PRINTS" id="PR00069">
    <property type="entry name" value="ALDKETRDTASE"/>
</dbReference>
<dbReference type="Gene3D" id="3.20.20.100">
    <property type="entry name" value="NADP-dependent oxidoreductase domain"/>
    <property type="match status" value="1"/>
</dbReference>
<dbReference type="InterPro" id="IPR020471">
    <property type="entry name" value="AKR"/>
</dbReference>
<evidence type="ECO:0000256" key="1">
    <source>
        <dbReference type="ARBA" id="ARBA00023002"/>
    </source>
</evidence>
<dbReference type="PANTHER" id="PTHR43364">
    <property type="entry name" value="NADH-SPECIFIC METHYLGLYOXAL REDUCTASE-RELATED"/>
    <property type="match status" value="1"/>
</dbReference>
<gene>
    <name evidence="3" type="ORF">EVG20_g10406</name>
</gene>
<accession>A0A4Y9XSN9</accession>
<dbReference type="PANTHER" id="PTHR43364:SF4">
    <property type="entry name" value="NAD(P)-LINKED OXIDOREDUCTASE SUPERFAMILY PROTEIN"/>
    <property type="match status" value="1"/>
</dbReference>
<sequence>MRRHLDDSLKALNTDTLEMWYLHGPDRSTPYEVTLKAVNEFYEEGKFKRFGISNYMSWEVAEMVQICRANGYIQPTVHQGIYNAIHRAVEPELFPCLRKYGISFYEFNPLGGGFFTGRYHSLNDQTALDRYWKEPFFKALAEIQAVADKHNLTVAEVALRWISHHSFLKRDFGDSVLIGASSVEHIKQNLVDLEKGPLRIEIARRPRAPLPNSIPIQRGVEPFGDVPIVYALCMLRVTCAISPRAGASDFAPMNAKVGRSELRFAAILGDMQHETPPSSSVGINRLWPSIGYPDCLTSAAMTFCSPAGGQMPENLLGELREEWGSSNKLRWNNERDVGP</sequence>
<dbReference type="InterPro" id="IPR050523">
    <property type="entry name" value="AKR_Detox_Biosynth"/>
</dbReference>
<name>A0A4Y9XSN9_9AGAM</name>
<keyword evidence="1" id="KW-0560">Oxidoreductase</keyword>
<comment type="caution">
    <text evidence="3">The sequence shown here is derived from an EMBL/GenBank/DDBJ whole genome shotgun (WGS) entry which is preliminary data.</text>
</comment>
<reference evidence="3 4" key="1">
    <citation type="submission" date="2019-02" db="EMBL/GenBank/DDBJ databases">
        <title>Genome sequencing of the rare red list fungi Dentipellis fragilis.</title>
        <authorList>
            <person name="Buettner E."/>
            <person name="Kellner H."/>
        </authorList>
    </citation>
    <scope>NUCLEOTIDE SEQUENCE [LARGE SCALE GENOMIC DNA]</scope>
    <source>
        <strain evidence="3 4">DSM 105465</strain>
    </source>
</reference>
<dbReference type="GO" id="GO:0016491">
    <property type="term" value="F:oxidoreductase activity"/>
    <property type="evidence" value="ECO:0007669"/>
    <property type="project" value="UniProtKB-KW"/>
</dbReference>
<protein>
    <recommendedName>
        <fullName evidence="2">NADP-dependent oxidoreductase domain-containing protein</fullName>
    </recommendedName>
</protein>
<dbReference type="InterPro" id="IPR036812">
    <property type="entry name" value="NAD(P)_OxRdtase_dom_sf"/>
</dbReference>
<evidence type="ECO:0000313" key="4">
    <source>
        <dbReference type="Proteomes" id="UP000298327"/>
    </source>
</evidence>